<evidence type="ECO:0000256" key="11">
    <source>
        <dbReference type="ARBA" id="ARBA00068630"/>
    </source>
</evidence>
<evidence type="ECO:0000256" key="6">
    <source>
        <dbReference type="ARBA" id="ARBA00022833"/>
    </source>
</evidence>
<dbReference type="InterPro" id="IPR007529">
    <property type="entry name" value="Znf_HIT"/>
</dbReference>
<evidence type="ECO:0000256" key="2">
    <source>
        <dbReference type="ARBA" id="ARBA00022517"/>
    </source>
</evidence>
<dbReference type="GO" id="GO:0070761">
    <property type="term" value="C:pre-snoRNP complex"/>
    <property type="evidence" value="ECO:0007669"/>
    <property type="project" value="TreeGrafter"/>
</dbReference>
<evidence type="ECO:0000256" key="10">
    <source>
        <dbReference type="ARBA" id="ARBA00061949"/>
    </source>
</evidence>
<dbReference type="PROSITE" id="PS51083">
    <property type="entry name" value="ZF_HIT"/>
    <property type="match status" value="1"/>
</dbReference>
<dbReference type="PANTHER" id="PTHR13483">
    <property type="entry name" value="BOX C_D SNORNA PROTEIN 1-RELATED"/>
    <property type="match status" value="1"/>
</dbReference>
<dbReference type="SUPFAM" id="SSF144232">
    <property type="entry name" value="HIT/MYND zinc finger-like"/>
    <property type="match status" value="1"/>
</dbReference>
<dbReference type="GO" id="GO:0000492">
    <property type="term" value="P:box C/D snoRNP assembly"/>
    <property type="evidence" value="ECO:0007669"/>
    <property type="project" value="TreeGrafter"/>
</dbReference>
<dbReference type="GO" id="GO:0008270">
    <property type="term" value="F:zinc ion binding"/>
    <property type="evidence" value="ECO:0007669"/>
    <property type="project" value="UniProtKB-UniRule"/>
</dbReference>
<comment type="function">
    <text evidence="8">Required for box C/D snoRNAs accumulation involved in snoRNA processing, snoRNA transport to the nucleolus and ribosome biogenesis.</text>
</comment>
<evidence type="ECO:0000256" key="7">
    <source>
        <dbReference type="ARBA" id="ARBA00022843"/>
    </source>
</evidence>
<proteinExistence type="inferred from homology"/>
<comment type="subunit">
    <text evidence="10">Interacts with FBL, SNU13, NOP58, NUFIP1, RUVBL1, RUVBL2 and TAF9. Interacts (via HIT-type zinc finger) with the RUVBL1/RUVBL2 complex in the presence of ADP.</text>
</comment>
<dbReference type="Pfam" id="PF04438">
    <property type="entry name" value="zf-HIT"/>
    <property type="match status" value="1"/>
</dbReference>
<evidence type="ECO:0000256" key="12">
    <source>
        <dbReference type="ARBA" id="ARBA00077531"/>
    </source>
</evidence>
<evidence type="ECO:0000256" key="1">
    <source>
        <dbReference type="ARBA" id="ARBA00022499"/>
    </source>
</evidence>
<evidence type="ECO:0000313" key="16">
    <source>
        <dbReference type="Proteomes" id="UP000762676"/>
    </source>
</evidence>
<organism evidence="15 16">
    <name type="scientific">Elysia marginata</name>
    <dbReference type="NCBI Taxonomy" id="1093978"/>
    <lineage>
        <taxon>Eukaryota</taxon>
        <taxon>Metazoa</taxon>
        <taxon>Spiralia</taxon>
        <taxon>Lophotrochozoa</taxon>
        <taxon>Mollusca</taxon>
        <taxon>Gastropoda</taxon>
        <taxon>Heterobranchia</taxon>
        <taxon>Euthyneura</taxon>
        <taxon>Panpulmonata</taxon>
        <taxon>Sacoglossa</taxon>
        <taxon>Placobranchoidea</taxon>
        <taxon>Plakobranchidae</taxon>
        <taxon>Elysia</taxon>
    </lineage>
</organism>
<evidence type="ECO:0000313" key="15">
    <source>
        <dbReference type="EMBL" id="GFR69814.1"/>
    </source>
</evidence>
<gene>
    <name evidence="15" type="ORF">ElyMa_003767900</name>
</gene>
<keyword evidence="2" id="KW-0690">Ribosome biogenesis</keyword>
<keyword evidence="7" id="KW-0832">Ubl conjugation</keyword>
<dbReference type="Pfam" id="PF25790">
    <property type="entry name" value="BCD1"/>
    <property type="match status" value="1"/>
</dbReference>
<dbReference type="CDD" id="cd23023">
    <property type="entry name" value="zf-HIT_BCD1"/>
    <property type="match status" value="1"/>
</dbReference>
<dbReference type="GO" id="GO:0048254">
    <property type="term" value="P:snoRNA localization"/>
    <property type="evidence" value="ECO:0007669"/>
    <property type="project" value="TreeGrafter"/>
</dbReference>
<keyword evidence="6" id="KW-0862">Zinc</keyword>
<evidence type="ECO:0000256" key="13">
    <source>
        <dbReference type="PROSITE-ProRule" id="PRU00453"/>
    </source>
</evidence>
<sequence>MGVLLGLARTSLLFHGGLTGTTVSVLAFSLNRRDLPKRSETESKPPCSQITVTALHSRTKRYIKYWPHDKIGKTNRTEKSTKGDFERKMERLDAHTCATDYSTDPDVLMALTESNLQTKDSQVTRVFPAILQPETGGDREGDRSQSSISKCQVCCFAAAKYRCPRCEKQTCSLPCVKQHKISSGCSGERDKTAFVDMSLYSDKDLLNDYRFLEDAERKLFSNSSFLSGNRRQGPRFSPYHLGKRCKFLMNAAYKRGISLSFVHPALSKNKANTSFFTISTDTIEWHVDWLFSSSNTLVKDDKVPETCVLIEAVRKLTNFTEYPHHRKNLEEYRGEKLDACL</sequence>
<keyword evidence="3" id="KW-0597">Phosphoprotein</keyword>
<reference evidence="15 16" key="1">
    <citation type="journal article" date="2021" name="Elife">
        <title>Chloroplast acquisition without the gene transfer in kleptoplastic sea slugs, Plakobranchus ocellatus.</title>
        <authorList>
            <person name="Maeda T."/>
            <person name="Takahashi S."/>
            <person name="Yoshida T."/>
            <person name="Shimamura S."/>
            <person name="Takaki Y."/>
            <person name="Nagai Y."/>
            <person name="Toyoda A."/>
            <person name="Suzuki Y."/>
            <person name="Arimoto A."/>
            <person name="Ishii H."/>
            <person name="Satoh N."/>
            <person name="Nishiyama T."/>
            <person name="Hasebe M."/>
            <person name="Maruyama T."/>
            <person name="Minagawa J."/>
            <person name="Obokata J."/>
            <person name="Shigenobu S."/>
        </authorList>
    </citation>
    <scope>NUCLEOTIDE SEQUENCE [LARGE SCALE GENOMIC DNA]</scope>
</reference>
<dbReference type="PANTHER" id="PTHR13483:SF3">
    <property type="entry name" value="BOX C_D SNORNA PROTEIN 1"/>
    <property type="match status" value="1"/>
</dbReference>
<feature type="domain" description="HIT-type" evidence="14">
    <location>
        <begin position="151"/>
        <end position="185"/>
    </location>
</feature>
<keyword evidence="5 13" id="KW-0863">Zinc-finger</keyword>
<dbReference type="AlphaFoldDB" id="A0AAV4F9S2"/>
<protein>
    <recommendedName>
        <fullName evidence="11">Box C/D snoRNA protein 1</fullName>
    </recommendedName>
    <alternativeName>
        <fullName evidence="12">Zinc finger HIT domain-containing protein 6</fullName>
    </alternativeName>
</protein>
<evidence type="ECO:0000259" key="14">
    <source>
        <dbReference type="PROSITE" id="PS51083"/>
    </source>
</evidence>
<evidence type="ECO:0000256" key="9">
    <source>
        <dbReference type="ARBA" id="ARBA00049654"/>
    </source>
</evidence>
<dbReference type="EMBL" id="BMAT01007723">
    <property type="protein sequence ID" value="GFR69814.1"/>
    <property type="molecule type" value="Genomic_DNA"/>
</dbReference>
<comment type="caution">
    <text evidence="15">The sequence shown here is derived from an EMBL/GenBank/DDBJ whole genome shotgun (WGS) entry which is preliminary data.</text>
</comment>
<keyword evidence="1" id="KW-1017">Isopeptide bond</keyword>
<dbReference type="GO" id="GO:0005634">
    <property type="term" value="C:nucleus"/>
    <property type="evidence" value="ECO:0007669"/>
    <property type="project" value="TreeGrafter"/>
</dbReference>
<dbReference type="InterPro" id="IPR057721">
    <property type="entry name" value="BCD1_alpha/beta"/>
</dbReference>
<keyword evidence="4" id="KW-0479">Metal-binding</keyword>
<name>A0AAV4F9S2_9GAST</name>
<evidence type="ECO:0000256" key="3">
    <source>
        <dbReference type="ARBA" id="ARBA00022553"/>
    </source>
</evidence>
<keyword evidence="16" id="KW-1185">Reference proteome</keyword>
<evidence type="ECO:0000256" key="4">
    <source>
        <dbReference type="ARBA" id="ARBA00022723"/>
    </source>
</evidence>
<dbReference type="FunFam" id="3.30.60.190:FF:000001">
    <property type="entry name" value="box C/D snoRNA protein 1"/>
    <property type="match status" value="1"/>
</dbReference>
<dbReference type="GO" id="GO:0000463">
    <property type="term" value="P:maturation of LSU-rRNA from tricistronic rRNA transcript (SSU-rRNA, 5.8S rRNA, LSU-rRNA)"/>
    <property type="evidence" value="ECO:0007669"/>
    <property type="project" value="TreeGrafter"/>
</dbReference>
<dbReference type="Gene3D" id="3.30.60.190">
    <property type="match status" value="1"/>
</dbReference>
<accession>A0AAV4F9S2</accession>
<dbReference type="InterPro" id="IPR051639">
    <property type="entry name" value="BCD1"/>
</dbReference>
<evidence type="ECO:0000256" key="8">
    <source>
        <dbReference type="ARBA" id="ARBA00049598"/>
    </source>
</evidence>
<evidence type="ECO:0000256" key="5">
    <source>
        <dbReference type="ARBA" id="ARBA00022771"/>
    </source>
</evidence>
<dbReference type="Proteomes" id="UP000762676">
    <property type="component" value="Unassembled WGS sequence"/>
</dbReference>
<comment type="similarity">
    <text evidence="9">Belongs to the BCD1 family.</text>
</comment>